<evidence type="ECO:0000313" key="2">
    <source>
        <dbReference type="EMBL" id="RAJ22930.1"/>
    </source>
</evidence>
<evidence type="ECO:0008006" key="4">
    <source>
        <dbReference type="Google" id="ProtNLM"/>
    </source>
</evidence>
<feature type="transmembrane region" description="Helical" evidence="1">
    <location>
        <begin position="12"/>
        <end position="33"/>
    </location>
</feature>
<dbReference type="EMBL" id="QLLQ01000007">
    <property type="protein sequence ID" value="RAJ22930.1"/>
    <property type="molecule type" value="Genomic_DNA"/>
</dbReference>
<feature type="transmembrane region" description="Helical" evidence="1">
    <location>
        <begin position="133"/>
        <end position="155"/>
    </location>
</feature>
<dbReference type="Proteomes" id="UP000248987">
    <property type="component" value="Unassembled WGS sequence"/>
</dbReference>
<feature type="transmembrane region" description="Helical" evidence="1">
    <location>
        <begin position="95"/>
        <end position="121"/>
    </location>
</feature>
<name>A0A327S1F0_9FLAO</name>
<protein>
    <recommendedName>
        <fullName evidence="4">Phosphate/sulfate permease</fullName>
    </recommendedName>
</protein>
<accession>A0A327S1F0</accession>
<keyword evidence="1" id="KW-1133">Transmembrane helix</keyword>
<feature type="transmembrane region" description="Helical" evidence="1">
    <location>
        <begin position="313"/>
        <end position="330"/>
    </location>
</feature>
<evidence type="ECO:0000313" key="3">
    <source>
        <dbReference type="Proteomes" id="UP000248987"/>
    </source>
</evidence>
<organism evidence="2 3">
    <name type="scientific">Gelidibacter algens</name>
    <dbReference type="NCBI Taxonomy" id="49280"/>
    <lineage>
        <taxon>Bacteria</taxon>
        <taxon>Pseudomonadati</taxon>
        <taxon>Bacteroidota</taxon>
        <taxon>Flavobacteriia</taxon>
        <taxon>Flavobacteriales</taxon>
        <taxon>Flavobacteriaceae</taxon>
        <taxon>Gelidibacter</taxon>
    </lineage>
</organism>
<sequence length="331" mass="37996">MAERNYICRIFIFFPMELMIGAIGFIICAYAVIANDVIQTLGTFMASNNKLQWWWLWLFAVSILSATLIYGWYTNSGDVSYGRLLNIPLPSKLEWWYLLVPLTLLVITRIGIPVSTTFMILSVFSTGQIIEKMILKSVYGYALSFVFAVLVYIIISKKFESKLSLERLDKHSRKHYWLVAQWVSTGFLWSQWLIQDFANIFVFLPRKLAITELLLALCVIMVIMAYIFQKRGGKIQEIVNQKSNTKNIRSATIIDLIYGIFLFVFGNLNTIPMSTTWVFIGILAGRELAMTYLLNKKKMTNTYIIIAKDFGKVNIGLAVSVVIAFLIQYLK</sequence>
<reference evidence="2 3" key="1">
    <citation type="submission" date="2018-06" db="EMBL/GenBank/DDBJ databases">
        <title>Genomic Encyclopedia of Archaeal and Bacterial Type Strains, Phase II (KMG-II): from individual species to whole genera.</title>
        <authorList>
            <person name="Goeker M."/>
        </authorList>
    </citation>
    <scope>NUCLEOTIDE SEQUENCE [LARGE SCALE GENOMIC DNA]</scope>
    <source>
        <strain evidence="2 3">DSM 12408</strain>
    </source>
</reference>
<keyword evidence="1" id="KW-0472">Membrane</keyword>
<feature type="transmembrane region" description="Helical" evidence="1">
    <location>
        <begin position="209"/>
        <end position="228"/>
    </location>
</feature>
<evidence type="ECO:0000256" key="1">
    <source>
        <dbReference type="SAM" id="Phobius"/>
    </source>
</evidence>
<dbReference type="AlphaFoldDB" id="A0A327S1F0"/>
<keyword evidence="3" id="KW-1185">Reference proteome</keyword>
<proteinExistence type="predicted"/>
<keyword evidence="1" id="KW-0812">Transmembrane</keyword>
<feature type="transmembrane region" description="Helical" evidence="1">
    <location>
        <begin position="274"/>
        <end position="293"/>
    </location>
</feature>
<feature type="transmembrane region" description="Helical" evidence="1">
    <location>
        <begin position="53"/>
        <end position="74"/>
    </location>
</feature>
<gene>
    <name evidence="2" type="ORF">LX77_02088</name>
</gene>
<comment type="caution">
    <text evidence="2">The sequence shown here is derived from an EMBL/GenBank/DDBJ whole genome shotgun (WGS) entry which is preliminary data.</text>
</comment>
<feature type="transmembrane region" description="Helical" evidence="1">
    <location>
        <begin position="248"/>
        <end position="268"/>
    </location>
</feature>
<feature type="transmembrane region" description="Helical" evidence="1">
    <location>
        <begin position="176"/>
        <end position="194"/>
    </location>
</feature>